<evidence type="ECO:0000256" key="4">
    <source>
        <dbReference type="ARBA" id="ARBA00022517"/>
    </source>
</evidence>
<dbReference type="Proteomes" id="UP000295367">
    <property type="component" value="Unassembled WGS sequence"/>
</dbReference>
<keyword evidence="4" id="KW-0690">Ribosome biogenesis</keyword>
<evidence type="ECO:0000256" key="2">
    <source>
        <dbReference type="ARBA" id="ARBA00010740"/>
    </source>
</evidence>
<dbReference type="GO" id="GO:0042254">
    <property type="term" value="P:ribosome biogenesis"/>
    <property type="evidence" value="ECO:0007669"/>
    <property type="project" value="UniProtKB-KW"/>
</dbReference>
<dbReference type="AlphaFoldDB" id="A0A4R3YDY8"/>
<reference evidence="6 7" key="1">
    <citation type="submission" date="2019-03" db="EMBL/GenBank/DDBJ databases">
        <title>Genomic Encyclopedia of Type Strains, Phase IV (KMG-IV): sequencing the most valuable type-strain genomes for metagenomic binning, comparative biology and taxonomic classification.</title>
        <authorList>
            <person name="Goeker M."/>
        </authorList>
    </citation>
    <scope>NUCLEOTIDE SEQUENCE [LARGE SCALE GENOMIC DNA]</scope>
    <source>
        <strain evidence="6 7">DSM 100309</strain>
    </source>
</reference>
<proteinExistence type="inferred from homology"/>
<dbReference type="PANTHER" id="PTHR38099:SF1">
    <property type="entry name" value="LARGE RIBOSOMAL RNA SUBUNIT ACCUMULATION PROTEIN YCED"/>
    <property type="match status" value="1"/>
</dbReference>
<dbReference type="PANTHER" id="PTHR38099">
    <property type="entry name" value="LARGE RIBOSOMAL RNA SUBUNIT ACCUMULATION PROTEIN YCED"/>
    <property type="match status" value="1"/>
</dbReference>
<dbReference type="GO" id="GO:0005829">
    <property type="term" value="C:cytosol"/>
    <property type="evidence" value="ECO:0007669"/>
    <property type="project" value="TreeGrafter"/>
</dbReference>
<comment type="caution">
    <text evidence="6">The sequence shown here is derived from an EMBL/GenBank/DDBJ whole genome shotgun (WGS) entry which is preliminary data.</text>
</comment>
<dbReference type="RefSeq" id="WP_124947955.1">
    <property type="nucleotide sequence ID" value="NZ_BHVT01000073.1"/>
</dbReference>
<comment type="similarity">
    <text evidence="2">Belongs to the DUF177 domain family.</text>
</comment>
<organism evidence="6 7">
    <name type="scientific">Sulfurirhabdus autotrophica</name>
    <dbReference type="NCBI Taxonomy" id="1706046"/>
    <lineage>
        <taxon>Bacteria</taxon>
        <taxon>Pseudomonadati</taxon>
        <taxon>Pseudomonadota</taxon>
        <taxon>Betaproteobacteria</taxon>
        <taxon>Nitrosomonadales</taxon>
        <taxon>Sulfuricellaceae</taxon>
        <taxon>Sulfurirhabdus</taxon>
    </lineage>
</organism>
<dbReference type="EMBL" id="SMCO01000001">
    <property type="protein sequence ID" value="TCV90062.1"/>
    <property type="molecule type" value="Genomic_DNA"/>
</dbReference>
<dbReference type="InterPro" id="IPR003772">
    <property type="entry name" value="YceD"/>
</dbReference>
<protein>
    <recommendedName>
        <fullName evidence="3">Large ribosomal RNA subunit accumulation protein YceD</fullName>
    </recommendedName>
    <alternativeName>
        <fullName evidence="5">23S rRNA accumulation protein YceD</fullName>
    </alternativeName>
</protein>
<evidence type="ECO:0000313" key="6">
    <source>
        <dbReference type="EMBL" id="TCV90062.1"/>
    </source>
</evidence>
<dbReference type="Pfam" id="PF02620">
    <property type="entry name" value="YceD"/>
    <property type="match status" value="1"/>
</dbReference>
<gene>
    <name evidence="6" type="ORF">EDC63_10127</name>
</gene>
<evidence type="ECO:0000256" key="3">
    <source>
        <dbReference type="ARBA" id="ARBA00015716"/>
    </source>
</evidence>
<keyword evidence="7" id="KW-1185">Reference proteome</keyword>
<evidence type="ECO:0000256" key="1">
    <source>
        <dbReference type="ARBA" id="ARBA00002868"/>
    </source>
</evidence>
<evidence type="ECO:0000256" key="5">
    <source>
        <dbReference type="ARBA" id="ARBA00031841"/>
    </source>
</evidence>
<accession>A0A4R3YDY8</accession>
<comment type="function">
    <text evidence="1">Plays a role in synthesis, processing and/or stability of 23S rRNA.</text>
</comment>
<sequence length="170" mass="18662">MSEQIVIDSLEFARNKQVLHGKITVASLPRLQDVVFSSDGVLEYELSGRMDQYGKLSLHCEVKGTLQLSCQRCLGAFAYPVGVKSDLILIKDEMALAEVDEEEVEDIDVVLADPQLDVLSLIEEEILLDLPMAPVHPIAECNVKDAGQEGSRQGKAFEALAVLKAQNPKK</sequence>
<evidence type="ECO:0000313" key="7">
    <source>
        <dbReference type="Proteomes" id="UP000295367"/>
    </source>
</evidence>
<name>A0A4R3YDY8_9PROT</name>
<dbReference type="OrthoDB" id="5297600at2"/>
<dbReference type="InterPro" id="IPR039255">
    <property type="entry name" value="YceD_bac"/>
</dbReference>